<dbReference type="SUPFAM" id="SSF53335">
    <property type="entry name" value="S-adenosyl-L-methionine-dependent methyltransferases"/>
    <property type="match status" value="1"/>
</dbReference>
<protein>
    <submittedName>
        <fullName evidence="3">Uncharacterized protein</fullName>
    </submittedName>
</protein>
<organism evidence="3">
    <name type="scientific">uncultured Thermomicrobiales bacterium</name>
    <dbReference type="NCBI Taxonomy" id="1645740"/>
    <lineage>
        <taxon>Bacteria</taxon>
        <taxon>Pseudomonadati</taxon>
        <taxon>Thermomicrobiota</taxon>
        <taxon>Thermomicrobia</taxon>
        <taxon>Thermomicrobiales</taxon>
        <taxon>environmental samples</taxon>
    </lineage>
</organism>
<reference evidence="3" key="1">
    <citation type="submission" date="2020-02" db="EMBL/GenBank/DDBJ databases">
        <authorList>
            <person name="Meier V. D."/>
        </authorList>
    </citation>
    <scope>NUCLEOTIDE SEQUENCE</scope>
    <source>
        <strain evidence="3">AVDCRST_MAG49</strain>
    </source>
</reference>
<dbReference type="PANTHER" id="PTHR45128">
    <property type="entry name" value="METHYLTRANSFERASE TYPE 11"/>
    <property type="match status" value="1"/>
</dbReference>
<dbReference type="Gene3D" id="1.10.10.10">
    <property type="entry name" value="Winged helix-like DNA-binding domain superfamily/Winged helix DNA-binding domain"/>
    <property type="match status" value="1"/>
</dbReference>
<dbReference type="InterPro" id="IPR053173">
    <property type="entry name" value="SAM-binding_MTase"/>
</dbReference>
<evidence type="ECO:0000259" key="2">
    <source>
        <dbReference type="Pfam" id="PF21320"/>
    </source>
</evidence>
<dbReference type="Gene3D" id="3.40.50.150">
    <property type="entry name" value="Vaccinia Virus protein VP39"/>
    <property type="match status" value="1"/>
</dbReference>
<dbReference type="Pfam" id="PF21320">
    <property type="entry name" value="WHD_Rv2258c"/>
    <property type="match status" value="1"/>
</dbReference>
<proteinExistence type="predicted"/>
<dbReference type="InterPro" id="IPR048711">
    <property type="entry name" value="WHD_Rv2258c"/>
</dbReference>
<dbReference type="InterPro" id="IPR036388">
    <property type="entry name" value="WH-like_DNA-bd_sf"/>
</dbReference>
<dbReference type="Pfam" id="PF08242">
    <property type="entry name" value="Methyltransf_12"/>
    <property type="match status" value="1"/>
</dbReference>
<accession>A0A6J4TYD0</accession>
<dbReference type="CDD" id="cd02440">
    <property type="entry name" value="AdoMet_MTases"/>
    <property type="match status" value="1"/>
</dbReference>
<dbReference type="InterPro" id="IPR029063">
    <property type="entry name" value="SAM-dependent_MTases_sf"/>
</dbReference>
<dbReference type="SUPFAM" id="SSF46785">
    <property type="entry name" value="Winged helix' DNA-binding domain"/>
    <property type="match status" value="1"/>
</dbReference>
<feature type="domain" description="S-adenosylmethionine-dependent methyltransferase Rv2258c-like winged HTH" evidence="2">
    <location>
        <begin position="29"/>
        <end position="98"/>
    </location>
</feature>
<dbReference type="AlphaFoldDB" id="A0A6J4TYD0"/>
<gene>
    <name evidence="3" type="ORF">AVDCRST_MAG49-78</name>
</gene>
<dbReference type="EMBL" id="CADCWG010000006">
    <property type="protein sequence ID" value="CAA9533626.1"/>
    <property type="molecule type" value="Genomic_DNA"/>
</dbReference>
<dbReference type="PANTHER" id="PTHR45128:SF2">
    <property type="entry name" value="METHYLTRANSFERASE DOMAIN-CONTAINING PROTEIN"/>
    <property type="match status" value="1"/>
</dbReference>
<dbReference type="InterPro" id="IPR036390">
    <property type="entry name" value="WH_DNA-bd_sf"/>
</dbReference>
<evidence type="ECO:0000313" key="3">
    <source>
        <dbReference type="EMBL" id="CAA9533626.1"/>
    </source>
</evidence>
<name>A0A6J4TYD0_9BACT</name>
<sequence>MGAAPKLDEAKRDAFADRLVRDIAGTYATAMVTVGDRLGLFKDLAARGPATSDELAARTGLAERYLREWLHGLAAAGYLERDPKGDRYALPPEHAPALADEGGSRFLGGLYQKLPAEIAVLDRVIEAFRAGGGVPQAAYLAEEWDGLDRLSTVWFEHQLLQEWLPRMPDVRARLERGARVADLGCGRGRALVKLAQAFPRGTYVGYDVFPPTVAAATANAEMAGVVDRARFEVLDAARGLPESFDVITTFDVVHDAADPLALLRAIRAALRPGGIYVCLDVNAGESPDDNAGPIGTWLYGASLLYCMTTSLAAGGAGLGTLGLPESRLRALCAEAGFGEVRRVPMDNLFNSLYEICP</sequence>
<dbReference type="InterPro" id="IPR013217">
    <property type="entry name" value="Methyltransf_12"/>
</dbReference>
<evidence type="ECO:0000259" key="1">
    <source>
        <dbReference type="Pfam" id="PF08242"/>
    </source>
</evidence>
<feature type="domain" description="Methyltransferase type 12" evidence="1">
    <location>
        <begin position="182"/>
        <end position="275"/>
    </location>
</feature>